<dbReference type="AlphaFoldDB" id="A0A9D3QDA8"/>
<evidence type="ECO:0000313" key="1">
    <source>
        <dbReference type="EMBL" id="KAG7481311.1"/>
    </source>
</evidence>
<dbReference type="Proteomes" id="UP001046870">
    <property type="component" value="Chromosome 4"/>
</dbReference>
<accession>A0A9D3QDA8</accession>
<keyword evidence="2" id="KW-1185">Reference proteome</keyword>
<name>A0A9D3QDA8_MEGAT</name>
<dbReference type="EMBL" id="JAFDVH010000004">
    <property type="protein sequence ID" value="KAG7481311.1"/>
    <property type="molecule type" value="Genomic_DNA"/>
</dbReference>
<comment type="caution">
    <text evidence="1">The sequence shown here is derived from an EMBL/GenBank/DDBJ whole genome shotgun (WGS) entry which is preliminary data.</text>
</comment>
<gene>
    <name evidence="1" type="ORF">MATL_G00065340</name>
</gene>
<proteinExistence type="predicted"/>
<evidence type="ECO:0000313" key="2">
    <source>
        <dbReference type="Proteomes" id="UP001046870"/>
    </source>
</evidence>
<reference evidence="1" key="1">
    <citation type="submission" date="2021-01" db="EMBL/GenBank/DDBJ databases">
        <authorList>
            <person name="Zahm M."/>
            <person name="Roques C."/>
            <person name="Cabau C."/>
            <person name="Klopp C."/>
            <person name="Donnadieu C."/>
            <person name="Jouanno E."/>
            <person name="Lampietro C."/>
            <person name="Louis A."/>
            <person name="Herpin A."/>
            <person name="Echchiki A."/>
            <person name="Berthelot C."/>
            <person name="Parey E."/>
            <person name="Roest-Crollius H."/>
            <person name="Braasch I."/>
            <person name="Postlethwait J."/>
            <person name="Bobe J."/>
            <person name="Montfort J."/>
            <person name="Bouchez O."/>
            <person name="Begum T."/>
            <person name="Mejri S."/>
            <person name="Adams A."/>
            <person name="Chen W.-J."/>
            <person name="Guiguen Y."/>
        </authorList>
    </citation>
    <scope>NUCLEOTIDE SEQUENCE</scope>
    <source>
        <strain evidence="1">YG-15Mar2019-1</strain>
        <tissue evidence="1">Brain</tissue>
    </source>
</reference>
<organism evidence="1 2">
    <name type="scientific">Megalops atlanticus</name>
    <name type="common">Tarpon</name>
    <name type="synonym">Clupea gigantea</name>
    <dbReference type="NCBI Taxonomy" id="7932"/>
    <lineage>
        <taxon>Eukaryota</taxon>
        <taxon>Metazoa</taxon>
        <taxon>Chordata</taxon>
        <taxon>Craniata</taxon>
        <taxon>Vertebrata</taxon>
        <taxon>Euteleostomi</taxon>
        <taxon>Actinopterygii</taxon>
        <taxon>Neopterygii</taxon>
        <taxon>Teleostei</taxon>
        <taxon>Elopiformes</taxon>
        <taxon>Megalopidae</taxon>
        <taxon>Megalops</taxon>
    </lineage>
</organism>
<sequence length="131" mass="14457">MVFQKLLPSGPVCCIREQPEPSFALGENRPRLLRCPSDPSSPGSRTQGVLIDTGAGRFCFVPLALLLRATLKLHRKWRRISRFDEDAESADRADGAPLSVLQTPRGPRSSLIPCDLSILCWIIYQAGRAKA</sequence>
<protein>
    <submittedName>
        <fullName evidence="1">Uncharacterized protein</fullName>
    </submittedName>
</protein>